<keyword evidence="4" id="KW-1185">Reference proteome</keyword>
<evidence type="ECO:0000313" key="3">
    <source>
        <dbReference type="EMBL" id="SDM05000.1"/>
    </source>
</evidence>
<evidence type="ECO:0000313" key="4">
    <source>
        <dbReference type="Proteomes" id="UP000199309"/>
    </source>
</evidence>
<dbReference type="STRING" id="349095.SAMN05660299_00082"/>
<dbReference type="EMBL" id="FNHQ01000001">
    <property type="protein sequence ID" value="SDM05000.1"/>
    <property type="molecule type" value="Genomic_DNA"/>
</dbReference>
<dbReference type="SUPFAM" id="SSF48600">
    <property type="entry name" value="Chorismate mutase II"/>
    <property type="match status" value="1"/>
</dbReference>
<dbReference type="OrthoDB" id="9802281at2"/>
<keyword evidence="1" id="KW-0413">Isomerase</keyword>
<dbReference type="InterPro" id="IPR036979">
    <property type="entry name" value="CM_dom_sf"/>
</dbReference>
<name>A0A1G9Q1W0_9FIRM</name>
<dbReference type="GO" id="GO:0004106">
    <property type="term" value="F:chorismate mutase activity"/>
    <property type="evidence" value="ECO:0007669"/>
    <property type="project" value="InterPro"/>
</dbReference>
<feature type="domain" description="Chorismate mutase" evidence="2">
    <location>
        <begin position="1"/>
        <end position="87"/>
    </location>
</feature>
<evidence type="ECO:0000259" key="2">
    <source>
        <dbReference type="PROSITE" id="PS51168"/>
    </source>
</evidence>
<sequence length="89" mass="10823">MELEECREQIDVIDKKMTQLLEQRMAIVARVAEYKEMHHMDVYDPKREIAVLDKIAILTKNEKLIPHIKQIYTCIMDESKKYERKRMER</sequence>
<dbReference type="Proteomes" id="UP000199309">
    <property type="component" value="Unassembled WGS sequence"/>
</dbReference>
<dbReference type="Gene3D" id="1.20.59.10">
    <property type="entry name" value="Chorismate mutase"/>
    <property type="match status" value="1"/>
</dbReference>
<dbReference type="PANTHER" id="PTHR38041:SF1">
    <property type="entry name" value="CHORISMATE MUTASE"/>
    <property type="match status" value="1"/>
</dbReference>
<dbReference type="GO" id="GO:0046417">
    <property type="term" value="P:chorismate metabolic process"/>
    <property type="evidence" value="ECO:0007669"/>
    <property type="project" value="InterPro"/>
</dbReference>
<dbReference type="PANTHER" id="PTHR38041">
    <property type="entry name" value="CHORISMATE MUTASE"/>
    <property type="match status" value="1"/>
</dbReference>
<dbReference type="PROSITE" id="PS51168">
    <property type="entry name" value="CHORISMATE_MUT_2"/>
    <property type="match status" value="1"/>
</dbReference>
<proteinExistence type="predicted"/>
<reference evidence="3 4" key="1">
    <citation type="submission" date="2016-10" db="EMBL/GenBank/DDBJ databases">
        <authorList>
            <person name="de Groot N.N."/>
        </authorList>
    </citation>
    <scope>NUCLEOTIDE SEQUENCE [LARGE SCALE GENOMIC DNA]</scope>
    <source>
        <strain evidence="3 4">DSM 16981</strain>
    </source>
</reference>
<dbReference type="InterPro" id="IPR011279">
    <property type="entry name" value="Chorismate_mutase_GmP"/>
</dbReference>
<dbReference type="Pfam" id="PF01817">
    <property type="entry name" value="CM_2"/>
    <property type="match status" value="1"/>
</dbReference>
<dbReference type="InterPro" id="IPR002701">
    <property type="entry name" value="CM_II_prokaryot"/>
</dbReference>
<dbReference type="AlphaFoldDB" id="A0A1G9Q1W0"/>
<dbReference type="InterPro" id="IPR051331">
    <property type="entry name" value="Chorismate_mutase-related"/>
</dbReference>
<dbReference type="NCBIfam" id="TIGR01805">
    <property type="entry name" value="CM_mono_grmpos"/>
    <property type="match status" value="1"/>
</dbReference>
<gene>
    <name evidence="3" type="ORF">SAMN05660299_00082</name>
</gene>
<dbReference type="InterPro" id="IPR036263">
    <property type="entry name" value="Chorismate_II_sf"/>
</dbReference>
<dbReference type="SMART" id="SM00830">
    <property type="entry name" value="CM_2"/>
    <property type="match status" value="1"/>
</dbReference>
<evidence type="ECO:0000256" key="1">
    <source>
        <dbReference type="ARBA" id="ARBA00023235"/>
    </source>
</evidence>
<dbReference type="RefSeq" id="WP_091647207.1">
    <property type="nucleotide sequence ID" value="NZ_FNHQ01000001.1"/>
</dbReference>
<organism evidence="3 4">
    <name type="scientific">Megasphaera paucivorans</name>
    <dbReference type="NCBI Taxonomy" id="349095"/>
    <lineage>
        <taxon>Bacteria</taxon>
        <taxon>Bacillati</taxon>
        <taxon>Bacillota</taxon>
        <taxon>Negativicutes</taxon>
        <taxon>Veillonellales</taxon>
        <taxon>Veillonellaceae</taxon>
        <taxon>Megasphaera</taxon>
    </lineage>
</organism>
<protein>
    <submittedName>
        <fullName evidence="3">Chorismate mutase</fullName>
    </submittedName>
</protein>
<accession>A0A1G9Q1W0</accession>
<dbReference type="GO" id="GO:0009697">
    <property type="term" value="P:salicylic acid biosynthetic process"/>
    <property type="evidence" value="ECO:0007669"/>
    <property type="project" value="TreeGrafter"/>
</dbReference>